<evidence type="ECO:0000313" key="3">
    <source>
        <dbReference type="Proteomes" id="UP000053477"/>
    </source>
</evidence>
<proteinExistence type="predicted"/>
<keyword evidence="3" id="KW-1185">Reference proteome</keyword>
<reference evidence="2 3" key="1">
    <citation type="submission" date="2015-04" db="EMBL/GenBank/DDBJ databases">
        <title>Complete genome sequence of Schizopora paradoxa KUC8140, a cosmopolitan wood degrader in East Asia.</title>
        <authorList>
            <consortium name="DOE Joint Genome Institute"/>
            <person name="Min B."/>
            <person name="Park H."/>
            <person name="Jang Y."/>
            <person name="Kim J.-J."/>
            <person name="Kim K.H."/>
            <person name="Pangilinan J."/>
            <person name="Lipzen A."/>
            <person name="Riley R."/>
            <person name="Grigoriev I.V."/>
            <person name="Spatafora J.W."/>
            <person name="Choi I.-G."/>
        </authorList>
    </citation>
    <scope>NUCLEOTIDE SEQUENCE [LARGE SCALE GENOMIC DNA]</scope>
    <source>
        <strain evidence="2 3">KUC8140</strain>
    </source>
</reference>
<feature type="region of interest" description="Disordered" evidence="1">
    <location>
        <begin position="94"/>
        <end position="114"/>
    </location>
</feature>
<accession>A0A0H2S0V0</accession>
<evidence type="ECO:0000256" key="1">
    <source>
        <dbReference type="SAM" id="MobiDB-lite"/>
    </source>
</evidence>
<dbReference type="InParanoid" id="A0A0H2S0V0"/>
<dbReference type="EMBL" id="KQ085902">
    <property type="protein sequence ID" value="KLO17629.1"/>
    <property type="molecule type" value="Genomic_DNA"/>
</dbReference>
<gene>
    <name evidence="2" type="ORF">SCHPADRAFT_152321</name>
</gene>
<dbReference type="AlphaFoldDB" id="A0A0H2S0V0"/>
<dbReference type="Proteomes" id="UP000053477">
    <property type="component" value="Unassembled WGS sequence"/>
</dbReference>
<protein>
    <submittedName>
        <fullName evidence="2">Uncharacterized protein</fullName>
    </submittedName>
</protein>
<name>A0A0H2S0V0_9AGAM</name>
<sequence>MSEPLKPMQRNILCSEMAETVKKCMETLFRTENSYMSQSRNTIITPANQSSSSSTANSIGDLDKIDHDIMVKDLQIDVLRRTMERTRRDLEHLHERRRNHYDQRDSHSVADPSNIPHLPEEIIARIFHFAYDRDYENSGRQTVRRFLQDDNTPDELRRIALQAIPVVIADSSDVKLRSHIQTVSFAVGPDPTLLSTNELDSILPSTPVSVLVAKKNWPSEEALQALNSVRWERLMITHESRDDEDQQNFVLDLLQTPGVLQKLQDVEHLVIPLESIYLYVNNPYAPDGQTLRLRSKTIEVDEKKVPRLRKADLPLPLLTSLRPILIGITELRVIIQPFVVNFNLTVDALRPLAATLQTLDLHGPTEYWPRTTRPLVPLLPIRQETPISFTELKYLGFHSISEKNCRDMISIFHSPVLEELSVGRTHASEARFEAIYDASQYVSTDFLHEKLPSIKCIHIYTNDKQHGLSMLNDLAKPDSSGRWLLPNLDVIMLDSVRNFILKKLTEIVTNRLVESRRIPVSPIRSVTLRGFGGLYRGTLQESYLSTLNLLVTEVKLID</sequence>
<organism evidence="2 3">
    <name type="scientific">Schizopora paradoxa</name>
    <dbReference type="NCBI Taxonomy" id="27342"/>
    <lineage>
        <taxon>Eukaryota</taxon>
        <taxon>Fungi</taxon>
        <taxon>Dikarya</taxon>
        <taxon>Basidiomycota</taxon>
        <taxon>Agaricomycotina</taxon>
        <taxon>Agaricomycetes</taxon>
        <taxon>Hymenochaetales</taxon>
        <taxon>Schizoporaceae</taxon>
        <taxon>Schizopora</taxon>
    </lineage>
</organism>
<feature type="compositionally biased region" description="Basic and acidic residues" evidence="1">
    <location>
        <begin position="94"/>
        <end position="108"/>
    </location>
</feature>
<evidence type="ECO:0000313" key="2">
    <source>
        <dbReference type="EMBL" id="KLO17629.1"/>
    </source>
</evidence>